<reference evidence="2 3" key="2">
    <citation type="submission" date="2024-07" db="EMBL/GenBank/DDBJ databases">
        <authorList>
            <person name="Akdeniz Z."/>
        </authorList>
    </citation>
    <scope>NUCLEOTIDE SEQUENCE [LARGE SCALE GENOMIC DNA]</scope>
</reference>
<gene>
    <name evidence="1" type="ORF">HINF_LOCUS53281</name>
    <name evidence="2" type="ORF">HINF_LOCUS61919</name>
</gene>
<proteinExistence type="predicted"/>
<keyword evidence="3" id="KW-1185">Reference proteome</keyword>
<evidence type="ECO:0000313" key="2">
    <source>
        <dbReference type="EMBL" id="CAL6083847.1"/>
    </source>
</evidence>
<reference evidence="1" key="1">
    <citation type="submission" date="2023-06" db="EMBL/GenBank/DDBJ databases">
        <authorList>
            <person name="Kurt Z."/>
        </authorList>
    </citation>
    <scope>NUCLEOTIDE SEQUENCE</scope>
</reference>
<comment type="caution">
    <text evidence="1">The sequence shown here is derived from an EMBL/GenBank/DDBJ whole genome shotgun (WGS) entry which is preliminary data.</text>
</comment>
<dbReference type="EMBL" id="CAXDID020000375">
    <property type="protein sequence ID" value="CAL6083847.1"/>
    <property type="molecule type" value="Genomic_DNA"/>
</dbReference>
<dbReference type="EMBL" id="CATOUU010000993">
    <property type="protein sequence ID" value="CAI9965636.1"/>
    <property type="molecule type" value="Genomic_DNA"/>
</dbReference>
<dbReference type="AlphaFoldDB" id="A0AA86UUZ2"/>
<accession>A0AA86UUZ2</accession>
<dbReference type="Proteomes" id="UP001642409">
    <property type="component" value="Unassembled WGS sequence"/>
</dbReference>
<evidence type="ECO:0000313" key="3">
    <source>
        <dbReference type="Proteomes" id="UP001642409"/>
    </source>
</evidence>
<sequence length="125" mass="14411">MLETSELQIPQVYNVCDNLNQKSIQIVNSQNVGNCSISDYNQLENFITDDQKYQLLQTNSIQIVNGKNTTRVKTVKTFSKNNRFQETDKQWDNSCFMISVQNSKLLHCAESTTSMKIFRTSSQFP</sequence>
<organism evidence="1">
    <name type="scientific">Hexamita inflata</name>
    <dbReference type="NCBI Taxonomy" id="28002"/>
    <lineage>
        <taxon>Eukaryota</taxon>
        <taxon>Metamonada</taxon>
        <taxon>Diplomonadida</taxon>
        <taxon>Hexamitidae</taxon>
        <taxon>Hexamitinae</taxon>
        <taxon>Hexamita</taxon>
    </lineage>
</organism>
<evidence type="ECO:0000313" key="1">
    <source>
        <dbReference type="EMBL" id="CAI9965636.1"/>
    </source>
</evidence>
<protein>
    <submittedName>
        <fullName evidence="2">Hypothetical_protein</fullName>
    </submittedName>
</protein>
<name>A0AA86UUZ2_9EUKA</name>